<dbReference type="AlphaFoldDB" id="Q23UB6"/>
<keyword evidence="2" id="KW-1133">Transmembrane helix</keyword>
<feature type="transmembrane region" description="Helical" evidence="2">
    <location>
        <begin position="335"/>
        <end position="356"/>
    </location>
</feature>
<keyword evidence="2 3" id="KW-0812">Transmembrane</keyword>
<evidence type="ECO:0000313" key="4">
    <source>
        <dbReference type="Proteomes" id="UP000009168"/>
    </source>
</evidence>
<dbReference type="Proteomes" id="UP000009168">
    <property type="component" value="Unassembled WGS sequence"/>
</dbReference>
<organism evidence="3 4">
    <name type="scientific">Tetrahymena thermophila (strain SB210)</name>
    <dbReference type="NCBI Taxonomy" id="312017"/>
    <lineage>
        <taxon>Eukaryota</taxon>
        <taxon>Sar</taxon>
        <taxon>Alveolata</taxon>
        <taxon>Ciliophora</taxon>
        <taxon>Intramacronucleata</taxon>
        <taxon>Oligohymenophorea</taxon>
        <taxon>Hymenostomatida</taxon>
        <taxon>Tetrahymenina</taxon>
        <taxon>Tetrahymenidae</taxon>
        <taxon>Tetrahymena</taxon>
    </lineage>
</organism>
<dbReference type="RefSeq" id="XP_001020394.1">
    <property type="nucleotide sequence ID" value="XM_001020394.1"/>
</dbReference>
<accession>Q23UB6</accession>
<proteinExistence type="predicted"/>
<sequence>MSSGSSEEIKSDLKAEKQSQVLEHAPNYTFLSNINNQDEEKKLLQSTNGLNLHEDSISKASSQLDSSINISDSNFNVSKLYQGPSQKGEENQGNPENKAFKSKFRDRLSGLSEKLREFARNLFDLGRWNRDYDSFNQLYFQILFDGFSIFYLSSKYKQLKQQRLNSLKDEKFGRENVENLQKNGFRLYLNSKLEQNTIIYAVTTSYYFNKYIKNKNQSNQETDPNEQCFDVWQVEIPENIIRIQLDDHFIYENKIQTSYSPQNSFLTKLALSSFSLLKLFTSKLSKSKIEISSDHITSQFYIFGQKVILKDGKVGLRVKQIFSQFDFSQFKIEQAVYLFQMLLAAGVCTFFALKLVKNLIYLARKKKLIKKKYLVF</sequence>
<reference evidence="4" key="1">
    <citation type="journal article" date="2006" name="PLoS Biol.">
        <title>Macronuclear genome sequence of the ciliate Tetrahymena thermophila, a model eukaryote.</title>
        <authorList>
            <person name="Eisen J.A."/>
            <person name="Coyne R.S."/>
            <person name="Wu M."/>
            <person name="Wu D."/>
            <person name="Thiagarajan M."/>
            <person name="Wortman J.R."/>
            <person name="Badger J.H."/>
            <person name="Ren Q."/>
            <person name="Amedeo P."/>
            <person name="Jones K.M."/>
            <person name="Tallon L.J."/>
            <person name="Delcher A.L."/>
            <person name="Salzberg S.L."/>
            <person name="Silva J.C."/>
            <person name="Haas B.J."/>
            <person name="Majoros W.H."/>
            <person name="Farzad M."/>
            <person name="Carlton J.M."/>
            <person name="Smith R.K. Jr."/>
            <person name="Garg J."/>
            <person name="Pearlman R.E."/>
            <person name="Karrer K.M."/>
            <person name="Sun L."/>
            <person name="Manning G."/>
            <person name="Elde N.C."/>
            <person name="Turkewitz A.P."/>
            <person name="Asai D.J."/>
            <person name="Wilkes D.E."/>
            <person name="Wang Y."/>
            <person name="Cai H."/>
            <person name="Collins K."/>
            <person name="Stewart B.A."/>
            <person name="Lee S.R."/>
            <person name="Wilamowska K."/>
            <person name="Weinberg Z."/>
            <person name="Ruzzo W.L."/>
            <person name="Wloga D."/>
            <person name="Gaertig J."/>
            <person name="Frankel J."/>
            <person name="Tsao C.-C."/>
            <person name="Gorovsky M.A."/>
            <person name="Keeling P.J."/>
            <person name="Waller R.F."/>
            <person name="Patron N.J."/>
            <person name="Cherry J.M."/>
            <person name="Stover N.A."/>
            <person name="Krieger C.J."/>
            <person name="del Toro C."/>
            <person name="Ryder H.F."/>
            <person name="Williamson S.C."/>
            <person name="Barbeau R.A."/>
            <person name="Hamilton E.P."/>
            <person name="Orias E."/>
        </authorList>
    </citation>
    <scope>NUCLEOTIDE SEQUENCE [LARGE SCALE GENOMIC DNA]</scope>
    <source>
        <strain evidence="4">SB210</strain>
    </source>
</reference>
<name>Q23UB6_TETTS</name>
<evidence type="ECO:0000256" key="2">
    <source>
        <dbReference type="SAM" id="Phobius"/>
    </source>
</evidence>
<gene>
    <name evidence="3" type="ORF">TTHERM_00798100</name>
</gene>
<feature type="region of interest" description="Disordered" evidence="1">
    <location>
        <begin position="1"/>
        <end position="24"/>
    </location>
</feature>
<evidence type="ECO:0000256" key="1">
    <source>
        <dbReference type="SAM" id="MobiDB-lite"/>
    </source>
</evidence>
<dbReference type="HOGENOM" id="CLU_736701_0_0_1"/>
<keyword evidence="2" id="KW-0472">Membrane</keyword>
<dbReference type="InParanoid" id="Q23UB6"/>
<feature type="region of interest" description="Disordered" evidence="1">
    <location>
        <begin position="79"/>
        <end position="100"/>
    </location>
</feature>
<dbReference type="GeneID" id="7827728"/>
<dbReference type="EMBL" id="GG662628">
    <property type="protein sequence ID" value="EAS00149.1"/>
    <property type="molecule type" value="Genomic_DNA"/>
</dbReference>
<keyword evidence="4" id="KW-1185">Reference proteome</keyword>
<protein>
    <submittedName>
        <fullName evidence="3">Transmembrane protein, putative</fullName>
    </submittedName>
</protein>
<evidence type="ECO:0000313" key="3">
    <source>
        <dbReference type="EMBL" id="EAS00149.1"/>
    </source>
</evidence>
<dbReference type="KEGG" id="tet:TTHERM_00798100"/>
<feature type="compositionally biased region" description="Basic and acidic residues" evidence="1">
    <location>
        <begin position="7"/>
        <end position="17"/>
    </location>
</feature>